<evidence type="ECO:0000313" key="2">
    <source>
        <dbReference type="Proteomes" id="UP000297703"/>
    </source>
</evidence>
<proteinExistence type="predicted"/>
<dbReference type="AlphaFoldDB" id="A0A4D9E2A3"/>
<protein>
    <submittedName>
        <fullName evidence="1">D-beta-hydroxybutyrate dehydrogenase, mitochondrial</fullName>
    </submittedName>
</protein>
<comment type="caution">
    <text evidence="1">The sequence shown here is derived from an EMBL/GenBank/DDBJ whole genome shotgun (WGS) entry which is preliminary data.</text>
</comment>
<reference evidence="1 2" key="1">
    <citation type="submission" date="2019-04" db="EMBL/GenBank/DDBJ databases">
        <title>Draft genome of the big-headed turtle Platysternon megacephalum.</title>
        <authorList>
            <person name="Gong S."/>
        </authorList>
    </citation>
    <scope>NUCLEOTIDE SEQUENCE [LARGE SCALE GENOMIC DNA]</scope>
    <source>
        <strain evidence="1">DO16091913</strain>
        <tissue evidence="1">Muscle</tissue>
    </source>
</reference>
<name>A0A4D9E2A3_9SAUR</name>
<keyword evidence="2" id="KW-1185">Reference proteome</keyword>
<sequence>MSNKAGQKFSDRIELVNRQQTKTAAQTQTFTDSPRVTQAGSNFCLILVNFPPLTFEMYYCSLRIATWYRVTKYSAAKPGIHLFYWYVLESLLPASRSTATQACFSEWRVFSRSSKAPVGVKCLTTFEDPSLSFLNELIIQH</sequence>
<organism evidence="1 2">
    <name type="scientific">Platysternon megacephalum</name>
    <name type="common">big-headed turtle</name>
    <dbReference type="NCBI Taxonomy" id="55544"/>
    <lineage>
        <taxon>Eukaryota</taxon>
        <taxon>Metazoa</taxon>
        <taxon>Chordata</taxon>
        <taxon>Craniata</taxon>
        <taxon>Vertebrata</taxon>
        <taxon>Euteleostomi</taxon>
        <taxon>Archelosauria</taxon>
        <taxon>Testudinata</taxon>
        <taxon>Testudines</taxon>
        <taxon>Cryptodira</taxon>
        <taxon>Durocryptodira</taxon>
        <taxon>Testudinoidea</taxon>
        <taxon>Platysternidae</taxon>
        <taxon>Platysternon</taxon>
    </lineage>
</organism>
<gene>
    <name evidence="1" type="ORF">DR999_PMT15434</name>
</gene>
<evidence type="ECO:0000313" key="1">
    <source>
        <dbReference type="EMBL" id="TFK02282.1"/>
    </source>
</evidence>
<dbReference type="EMBL" id="QXTE01000196">
    <property type="protein sequence ID" value="TFK02282.1"/>
    <property type="molecule type" value="Genomic_DNA"/>
</dbReference>
<reference evidence="1 2" key="2">
    <citation type="submission" date="2019-04" db="EMBL/GenBank/DDBJ databases">
        <title>The genome sequence of big-headed turtle.</title>
        <authorList>
            <person name="Gong S."/>
        </authorList>
    </citation>
    <scope>NUCLEOTIDE SEQUENCE [LARGE SCALE GENOMIC DNA]</scope>
    <source>
        <strain evidence="1">DO16091913</strain>
        <tissue evidence="1">Muscle</tissue>
    </source>
</reference>
<accession>A0A4D9E2A3</accession>
<dbReference type="Proteomes" id="UP000297703">
    <property type="component" value="Unassembled WGS sequence"/>
</dbReference>